<proteinExistence type="predicted"/>
<feature type="compositionally biased region" description="Basic and acidic residues" evidence="1">
    <location>
        <begin position="138"/>
        <end position="152"/>
    </location>
</feature>
<dbReference type="Proteomes" id="UP000799437">
    <property type="component" value="Unassembled WGS sequence"/>
</dbReference>
<feature type="compositionally biased region" description="Basic and acidic residues" evidence="1">
    <location>
        <begin position="463"/>
        <end position="473"/>
    </location>
</feature>
<evidence type="ECO:0000313" key="3">
    <source>
        <dbReference type="Proteomes" id="UP000799437"/>
    </source>
</evidence>
<feature type="compositionally biased region" description="Polar residues" evidence="1">
    <location>
        <begin position="125"/>
        <end position="136"/>
    </location>
</feature>
<feature type="region of interest" description="Disordered" evidence="1">
    <location>
        <begin position="215"/>
        <end position="267"/>
    </location>
</feature>
<evidence type="ECO:0000313" key="2">
    <source>
        <dbReference type="EMBL" id="KAF2763378.1"/>
    </source>
</evidence>
<dbReference type="EMBL" id="ML996565">
    <property type="protein sequence ID" value="KAF2763378.1"/>
    <property type="molecule type" value="Genomic_DNA"/>
</dbReference>
<keyword evidence="3" id="KW-1185">Reference proteome</keyword>
<name>A0A6A6WMK5_9PEZI</name>
<reference evidence="2" key="1">
    <citation type="journal article" date="2020" name="Stud. Mycol.">
        <title>101 Dothideomycetes genomes: a test case for predicting lifestyles and emergence of pathogens.</title>
        <authorList>
            <person name="Haridas S."/>
            <person name="Albert R."/>
            <person name="Binder M."/>
            <person name="Bloem J."/>
            <person name="Labutti K."/>
            <person name="Salamov A."/>
            <person name="Andreopoulos B."/>
            <person name="Baker S."/>
            <person name="Barry K."/>
            <person name="Bills G."/>
            <person name="Bluhm B."/>
            <person name="Cannon C."/>
            <person name="Castanera R."/>
            <person name="Culley D."/>
            <person name="Daum C."/>
            <person name="Ezra D."/>
            <person name="Gonzalez J."/>
            <person name="Henrissat B."/>
            <person name="Kuo A."/>
            <person name="Liang C."/>
            <person name="Lipzen A."/>
            <person name="Lutzoni F."/>
            <person name="Magnuson J."/>
            <person name="Mondo S."/>
            <person name="Nolan M."/>
            <person name="Ohm R."/>
            <person name="Pangilinan J."/>
            <person name="Park H.-J."/>
            <person name="Ramirez L."/>
            <person name="Alfaro M."/>
            <person name="Sun H."/>
            <person name="Tritt A."/>
            <person name="Yoshinaga Y."/>
            <person name="Zwiers L.-H."/>
            <person name="Turgeon B."/>
            <person name="Goodwin S."/>
            <person name="Spatafora J."/>
            <person name="Crous P."/>
            <person name="Grigoriev I."/>
        </authorList>
    </citation>
    <scope>NUCLEOTIDE SEQUENCE</scope>
    <source>
        <strain evidence="2">CBS 121739</strain>
    </source>
</reference>
<accession>A0A6A6WMK5</accession>
<evidence type="ECO:0000256" key="1">
    <source>
        <dbReference type="SAM" id="MobiDB-lite"/>
    </source>
</evidence>
<feature type="region of interest" description="Disordered" evidence="1">
    <location>
        <begin position="1"/>
        <end position="21"/>
    </location>
</feature>
<feature type="region of interest" description="Disordered" evidence="1">
    <location>
        <begin position="453"/>
        <end position="486"/>
    </location>
</feature>
<feature type="compositionally biased region" description="Polar residues" evidence="1">
    <location>
        <begin position="11"/>
        <end position="20"/>
    </location>
</feature>
<feature type="compositionally biased region" description="Basic residues" evidence="1">
    <location>
        <begin position="221"/>
        <end position="230"/>
    </location>
</feature>
<gene>
    <name evidence="2" type="ORF">EJ05DRAFT_482186</name>
</gene>
<feature type="compositionally biased region" description="Basic and acidic residues" evidence="1">
    <location>
        <begin position="113"/>
        <end position="123"/>
    </location>
</feature>
<dbReference type="AlphaFoldDB" id="A0A6A6WMK5"/>
<sequence>MTFSDMAMDSSGRTPTSVTQREPRAMNYIQVSDKLLTFADDTDVSSILEELEAKRQQLDEQVVSFITDVQRSFDQFSENLLKQRLSAQQSCREVVVQPELDTTKLLASEEPQQEVRDVPHRAPVDTSQRRPGSSPVQHFHDRAIHDDRSPHDDREMELAGFFTPHFLPLLEATRSNSSPEVPTTKHIDEILKVNPSKLERSVSVPIANPLLTRKSALRNGRSSKNKRKRVSLSIDDSIVRPSDEPQNDTPVTPTDDDEGSAAPNMAITDKDGSSVYVWVPEKARLPLSDEDPIDYVIAVGGVLHEDASDLSFSTTILKDAPKTSSPVISPQHFDWSPITERKEFVSDADMYLVGPPKKSTFSPLPAPSSLAIRQVPAYTDSFSTSVNQVFSPVFATDPKYEVAGGLPKSSEGPPSSYVGGISGSGVDAMDTGSVGYPSSLGASYMEQFAAQRLSGSQNLSGIDRGDRDGTEKDKKKKRKVVKDARPEERIADSEEFLGEMEGI</sequence>
<organism evidence="2 3">
    <name type="scientific">Pseudovirgaria hyperparasitica</name>
    <dbReference type="NCBI Taxonomy" id="470096"/>
    <lineage>
        <taxon>Eukaryota</taxon>
        <taxon>Fungi</taxon>
        <taxon>Dikarya</taxon>
        <taxon>Ascomycota</taxon>
        <taxon>Pezizomycotina</taxon>
        <taxon>Dothideomycetes</taxon>
        <taxon>Dothideomycetes incertae sedis</taxon>
        <taxon>Acrospermales</taxon>
        <taxon>Acrospermaceae</taxon>
        <taxon>Pseudovirgaria</taxon>
    </lineage>
</organism>
<protein>
    <submittedName>
        <fullName evidence="2">Uncharacterized protein</fullName>
    </submittedName>
</protein>
<dbReference type="RefSeq" id="XP_033605829.1">
    <property type="nucleotide sequence ID" value="XM_033745145.1"/>
</dbReference>
<feature type="region of interest" description="Disordered" evidence="1">
    <location>
        <begin position="107"/>
        <end position="152"/>
    </location>
</feature>
<dbReference type="GeneID" id="54486199"/>